<feature type="domain" description="F5/8 type C" evidence="1">
    <location>
        <begin position="358"/>
        <end position="452"/>
    </location>
</feature>
<dbReference type="Pfam" id="PF22633">
    <property type="entry name" value="F5_F8_type_C_2"/>
    <property type="match status" value="1"/>
</dbReference>
<accession>A0A2W5S7Z2</accession>
<dbReference type="PROSITE" id="PS50022">
    <property type="entry name" value="FA58C_3"/>
    <property type="match status" value="2"/>
</dbReference>
<evidence type="ECO:0000313" key="2">
    <source>
        <dbReference type="EMBL" id="PZQ95185.1"/>
    </source>
</evidence>
<dbReference type="InterPro" id="IPR008979">
    <property type="entry name" value="Galactose-bd-like_sf"/>
</dbReference>
<dbReference type="Proteomes" id="UP000248975">
    <property type="component" value="Unassembled WGS sequence"/>
</dbReference>
<proteinExistence type="predicted"/>
<dbReference type="EMBL" id="QFQS01000009">
    <property type="protein sequence ID" value="PZQ95185.1"/>
    <property type="molecule type" value="Genomic_DNA"/>
</dbReference>
<name>A0A2W5S7Z2_CERSP</name>
<evidence type="ECO:0000313" key="3">
    <source>
        <dbReference type="Proteomes" id="UP000248975"/>
    </source>
</evidence>
<sequence length="581" mass="61338">MTGQRVLPGLGLSAYWTKGTGNWDVQHDPDTRKLSALVQCHAKSRTALPGSPVDGDIYIVPSAAGTNPNQIVIRDNGAWVYYAPQEGWLVWVDDEDNFVVWSGTAWTPFRPGTVLPDIAGKAGKVLKVNAGATGLTWADDLQGSGGGGEGPVDDPKFSPHIYWRFVATAATTGNPFVRIGNLEFRGADGTDLTGANGVAFADVGNAANAFDGSDSSYWDSAALSNGPHYVGWQFDDATKINSFLVRMNSSEGNSLAGFRIDFSDDGVEYTTAYEYAGAPIAPDTTFGAGWYADTVPEGGTAGQILAKRSGDDFDTYWIDAPSGGGSEPGFGKHLYWRVVPTANTGDNDYIHIAEVVFADEPGGLQLATGGTPIASGNYADRFPAKAFDGVPSTIWESQSGSVSGGTVWIGYQFASPVDIHQVRLTNLLSYENDEWITAGKVQFSDNGTAWSDAWSFVLAPWVGSTGNQTQISTDPALSKLRTFTGSTDTAQLSDANKLIVGNGAAAQTATIPANATAAFEIGDVLTWMQRGAGLLTISPAGGVTLDVPEGFSTVMRHRYGSISATKVDTNEWIITGALASV</sequence>
<evidence type="ECO:0000259" key="1">
    <source>
        <dbReference type="PROSITE" id="PS50022"/>
    </source>
</evidence>
<reference evidence="2 3" key="1">
    <citation type="submission" date="2017-08" db="EMBL/GenBank/DDBJ databases">
        <title>Infants hospitalized years apart are colonized by the same room-sourced microbial strains.</title>
        <authorList>
            <person name="Brooks B."/>
            <person name="Olm M.R."/>
            <person name="Firek B.A."/>
            <person name="Baker R."/>
            <person name="Thomas B.C."/>
            <person name="Morowitz M.J."/>
            <person name="Banfield J.F."/>
        </authorList>
    </citation>
    <scope>NUCLEOTIDE SEQUENCE [LARGE SCALE GENOMIC DNA]</scope>
    <source>
        <strain evidence="2">S2_003_000_R2_11</strain>
    </source>
</reference>
<feature type="domain" description="F5/8 type C" evidence="1">
    <location>
        <begin position="172"/>
        <end position="271"/>
    </location>
</feature>
<dbReference type="SUPFAM" id="SSF49785">
    <property type="entry name" value="Galactose-binding domain-like"/>
    <property type="match status" value="2"/>
</dbReference>
<protein>
    <recommendedName>
        <fullName evidence="1">F5/8 type C domain-containing protein</fullName>
    </recommendedName>
</protein>
<dbReference type="InterPro" id="IPR000421">
    <property type="entry name" value="FA58C"/>
</dbReference>
<dbReference type="Gene3D" id="2.60.120.260">
    <property type="entry name" value="Galactose-binding domain-like"/>
    <property type="match status" value="2"/>
</dbReference>
<comment type="caution">
    <text evidence="2">The sequence shown here is derived from an EMBL/GenBank/DDBJ whole genome shotgun (WGS) entry which is preliminary data.</text>
</comment>
<dbReference type="Pfam" id="PF10983">
    <property type="entry name" value="DUF2793"/>
    <property type="match status" value="1"/>
</dbReference>
<dbReference type="Pfam" id="PF00754">
    <property type="entry name" value="F5_F8_type_C"/>
    <property type="match status" value="1"/>
</dbReference>
<gene>
    <name evidence="2" type="ORF">DI533_20250</name>
</gene>
<dbReference type="InterPro" id="IPR021251">
    <property type="entry name" value="DUF2793"/>
</dbReference>
<dbReference type="AlphaFoldDB" id="A0A2W5S7Z2"/>
<organism evidence="2 3">
    <name type="scientific">Cereibacter sphaeroides</name>
    <name type="common">Rhodobacter sphaeroides</name>
    <dbReference type="NCBI Taxonomy" id="1063"/>
    <lineage>
        <taxon>Bacteria</taxon>
        <taxon>Pseudomonadati</taxon>
        <taxon>Pseudomonadota</taxon>
        <taxon>Alphaproteobacteria</taxon>
        <taxon>Rhodobacterales</taxon>
        <taxon>Paracoccaceae</taxon>
        <taxon>Cereibacter</taxon>
    </lineage>
</organism>